<dbReference type="EMBL" id="SNRW01001090">
    <property type="protein sequence ID" value="KAA6397848.1"/>
    <property type="molecule type" value="Genomic_DNA"/>
</dbReference>
<dbReference type="Proteomes" id="UP000324800">
    <property type="component" value="Unassembled WGS sequence"/>
</dbReference>
<feature type="region of interest" description="Disordered" evidence="1">
    <location>
        <begin position="257"/>
        <end position="282"/>
    </location>
</feature>
<name>A0A5J4WSE3_9EUKA</name>
<evidence type="ECO:0000256" key="1">
    <source>
        <dbReference type="SAM" id="MobiDB-lite"/>
    </source>
</evidence>
<evidence type="ECO:0000313" key="3">
    <source>
        <dbReference type="Proteomes" id="UP000324800"/>
    </source>
</evidence>
<evidence type="ECO:0000313" key="2">
    <source>
        <dbReference type="EMBL" id="KAA6397848.1"/>
    </source>
</evidence>
<accession>A0A5J4WSE3</accession>
<organism evidence="2 3">
    <name type="scientific">Streblomastix strix</name>
    <dbReference type="NCBI Taxonomy" id="222440"/>
    <lineage>
        <taxon>Eukaryota</taxon>
        <taxon>Metamonada</taxon>
        <taxon>Preaxostyla</taxon>
        <taxon>Oxymonadida</taxon>
        <taxon>Streblomastigidae</taxon>
        <taxon>Streblomastix</taxon>
    </lineage>
</organism>
<reference evidence="2 3" key="1">
    <citation type="submission" date="2019-03" db="EMBL/GenBank/DDBJ databases">
        <title>Single cell metagenomics reveals metabolic interactions within the superorganism composed of flagellate Streblomastix strix and complex community of Bacteroidetes bacteria on its surface.</title>
        <authorList>
            <person name="Treitli S.C."/>
            <person name="Kolisko M."/>
            <person name="Husnik F."/>
            <person name="Keeling P."/>
            <person name="Hampl V."/>
        </authorList>
    </citation>
    <scope>NUCLEOTIDE SEQUENCE [LARGE SCALE GENOMIC DNA]</scope>
    <source>
        <strain evidence="2">ST1C</strain>
    </source>
</reference>
<sequence>MVRCDCSDLNWEKLQILCPVLQFAHYKGNCKHFEGNTTYFIIHANDQPAEFLLNKPTKQFTKDCEDRAIFFSKASHNCSALICGPNIYETHEFVRNQLMNNVFSQQHDVVEQMVLYSVLYNNRDSAQSAFNQVELERDKYRKVGKNFGVRFTFLDNKVLFNEIKFQFNKEQIGKDISIFNPNFNEHIILQELIGGWGNIVVRVQLNFNRIGELNGDGKITFDNKLEAELFVNSLFLEQQQVKIVQVHGTDLFLDNQRKQKQTQESNSDSKSIVGFKSTTIKD</sequence>
<protein>
    <submittedName>
        <fullName evidence="2">Uncharacterized protein</fullName>
    </submittedName>
</protein>
<comment type="caution">
    <text evidence="2">The sequence shown here is derived from an EMBL/GenBank/DDBJ whole genome shotgun (WGS) entry which is preliminary data.</text>
</comment>
<gene>
    <name evidence="2" type="ORF">EZS28_006621</name>
</gene>
<proteinExistence type="predicted"/>
<dbReference type="AlphaFoldDB" id="A0A5J4WSE3"/>